<dbReference type="Gene3D" id="6.10.250.650">
    <property type="match status" value="1"/>
</dbReference>
<evidence type="ECO:0000313" key="3">
    <source>
        <dbReference type="Proteomes" id="UP001501218"/>
    </source>
</evidence>
<sequence length="406" mass="44165">MDGIGIAGAGVAGLHLGLLLRRNDIPVTLYSDRTPEQLGSGRLPAAVAHHDTTLARERALGVQHWSAAEYGYDVHHHYVGGPLQARFTGSLGAPSRAVDYRMYLPRLLRDFTDAGGKLDIRSIAPQDLTELSQRHELVVVATGRSGLSGVFERVAAKSPFTSPQRKLCAGLYTGVAAADPPGVTLSIAPGDGELIEIPMHSFAGSVTALFFEAVPGGAFEALVETDQSADPAAFRDRVLRVLREHHPSVHERVEPARFGLTDELDLVQGAITPRINEDYALLDNGRPVVALGDAHAVVDPVVGQGANCASYSAWQLGQTILQDPNFDERFCGKVAERRRDRVHATSDWTNLMLEVPPPQHLLEMITAMSRERAVADVFTGNFNHPDRQWDILATPERTRAFLSRMS</sequence>
<dbReference type="GO" id="GO:0016874">
    <property type="term" value="F:ligase activity"/>
    <property type="evidence" value="ECO:0007669"/>
    <property type="project" value="UniProtKB-KW"/>
</dbReference>
<feature type="domain" description="Styrene monooxygenase StyA putative substrate binding" evidence="1">
    <location>
        <begin position="143"/>
        <end position="252"/>
    </location>
</feature>
<dbReference type="InterPro" id="IPR041654">
    <property type="entry name" value="StyA_sbd"/>
</dbReference>
<accession>A0ABN3GHZ6</accession>
<dbReference type="InterPro" id="IPR036188">
    <property type="entry name" value="FAD/NAD-bd_sf"/>
</dbReference>
<gene>
    <name evidence="2" type="ORF">GCM10009854_32660</name>
</gene>
<comment type="caution">
    <text evidence="2">The sequence shown here is derived from an EMBL/GenBank/DDBJ whole genome shotgun (WGS) entry which is preliminary data.</text>
</comment>
<dbReference type="RefSeq" id="WP_344132862.1">
    <property type="nucleotide sequence ID" value="NZ_BAAARA010000010.1"/>
</dbReference>
<evidence type="ECO:0000313" key="2">
    <source>
        <dbReference type="EMBL" id="GAA2352179.1"/>
    </source>
</evidence>
<name>A0ABN3GHZ6_9PSEU</name>
<protein>
    <submittedName>
        <fullName evidence="2">Alanine-phosphoribitol ligase</fullName>
    </submittedName>
</protein>
<dbReference type="EMBL" id="BAAARA010000010">
    <property type="protein sequence ID" value="GAA2352179.1"/>
    <property type="molecule type" value="Genomic_DNA"/>
</dbReference>
<proteinExistence type="predicted"/>
<dbReference type="Gene3D" id="3.50.50.60">
    <property type="entry name" value="FAD/NAD(P)-binding domain"/>
    <property type="match status" value="2"/>
</dbReference>
<dbReference type="Gene3D" id="3.30.9.40">
    <property type="match status" value="1"/>
</dbReference>
<dbReference type="PRINTS" id="PR00420">
    <property type="entry name" value="RNGMNOXGNASE"/>
</dbReference>
<dbReference type="Pfam" id="PF17885">
    <property type="entry name" value="Smoa_sbd"/>
    <property type="match status" value="1"/>
</dbReference>
<evidence type="ECO:0000259" key="1">
    <source>
        <dbReference type="Pfam" id="PF17885"/>
    </source>
</evidence>
<dbReference type="SUPFAM" id="SSF51905">
    <property type="entry name" value="FAD/NAD(P)-binding domain"/>
    <property type="match status" value="1"/>
</dbReference>
<organism evidence="2 3">
    <name type="scientific">Saccharopolyspora halophila</name>
    <dbReference type="NCBI Taxonomy" id="405551"/>
    <lineage>
        <taxon>Bacteria</taxon>
        <taxon>Bacillati</taxon>
        <taxon>Actinomycetota</taxon>
        <taxon>Actinomycetes</taxon>
        <taxon>Pseudonocardiales</taxon>
        <taxon>Pseudonocardiaceae</taxon>
        <taxon>Saccharopolyspora</taxon>
    </lineage>
</organism>
<keyword evidence="2" id="KW-0436">Ligase</keyword>
<dbReference type="Proteomes" id="UP001501218">
    <property type="component" value="Unassembled WGS sequence"/>
</dbReference>
<keyword evidence="3" id="KW-1185">Reference proteome</keyword>
<reference evidence="2 3" key="1">
    <citation type="journal article" date="2019" name="Int. J. Syst. Evol. Microbiol.">
        <title>The Global Catalogue of Microorganisms (GCM) 10K type strain sequencing project: providing services to taxonomists for standard genome sequencing and annotation.</title>
        <authorList>
            <consortium name="The Broad Institute Genomics Platform"/>
            <consortium name="The Broad Institute Genome Sequencing Center for Infectious Disease"/>
            <person name="Wu L."/>
            <person name="Ma J."/>
        </authorList>
    </citation>
    <scope>NUCLEOTIDE SEQUENCE [LARGE SCALE GENOMIC DNA]</scope>
    <source>
        <strain evidence="2 3">JCM 16221</strain>
    </source>
</reference>